<evidence type="ECO:0000256" key="4">
    <source>
        <dbReference type="ARBA" id="ARBA00023274"/>
    </source>
</evidence>
<name>A0A1F7IPS5_9BACT</name>
<keyword evidence="4 5" id="KW-0687">Ribonucleoprotein</keyword>
<dbReference type="InterPro" id="IPR037121">
    <property type="entry name" value="Ribosomal_bL25_C"/>
</dbReference>
<dbReference type="SUPFAM" id="SSF50715">
    <property type="entry name" value="Ribosomal protein L25-like"/>
    <property type="match status" value="1"/>
</dbReference>
<dbReference type="InterPro" id="IPR001021">
    <property type="entry name" value="Ribosomal_bL25_long"/>
</dbReference>
<dbReference type="InterPro" id="IPR020930">
    <property type="entry name" value="Ribosomal_uL5_bac-type"/>
</dbReference>
<evidence type="ECO:0000313" key="10">
    <source>
        <dbReference type="Proteomes" id="UP000178040"/>
    </source>
</evidence>
<proteinExistence type="inferred from homology"/>
<comment type="caution">
    <text evidence="9">The sequence shown here is derived from an EMBL/GenBank/DDBJ whole genome shotgun (WGS) entry which is preliminary data.</text>
</comment>
<keyword evidence="3 5" id="KW-0689">Ribosomal protein</keyword>
<dbReference type="InterPro" id="IPR011035">
    <property type="entry name" value="Ribosomal_bL25/Gln-tRNA_synth"/>
</dbReference>
<feature type="compositionally biased region" description="Basic and acidic residues" evidence="6">
    <location>
        <begin position="215"/>
        <end position="227"/>
    </location>
</feature>
<sequence length="254" mass="28321">MTKTKKTQQNGQDKLSLNVTPRTTFGKKLKKVRKEGLIPANIYGRDFKSQAVSVSFKEFIKIYKEAKETGVVYVKVNGQELPSLIKNVQRHPVNDQILHTDFRKIDLKQKIQTDVPVNVIGQSEAVTQKGGVLLTQTVTLLVEALPTNIPKQIEVDITSLKEIGQEIKVSDLSKSNKYEFKDPSDKIIVSVVEHKEEEVLPQTAPVAAPEIITAKPEEGVEEEKKPTEPITKTPEAKSESAASEVKKPEQSQKK</sequence>
<comment type="function">
    <text evidence="5">This is one of the proteins that binds to the 5S RNA in the ribosome where it forms part of the central protuberance.</text>
</comment>
<dbReference type="Gene3D" id="2.170.120.20">
    <property type="entry name" value="Ribosomal protein L25, beta domain"/>
    <property type="match status" value="1"/>
</dbReference>
<evidence type="ECO:0000259" key="7">
    <source>
        <dbReference type="Pfam" id="PF01386"/>
    </source>
</evidence>
<evidence type="ECO:0000256" key="3">
    <source>
        <dbReference type="ARBA" id="ARBA00022980"/>
    </source>
</evidence>
<protein>
    <recommendedName>
        <fullName evidence="5">Large ribosomal subunit protein bL25</fullName>
    </recommendedName>
    <alternativeName>
        <fullName evidence="5">General stress protein CTC</fullName>
    </alternativeName>
</protein>
<dbReference type="CDD" id="cd00495">
    <property type="entry name" value="Ribosomal_L25_TL5_CTC"/>
    <property type="match status" value="1"/>
</dbReference>
<evidence type="ECO:0000256" key="6">
    <source>
        <dbReference type="SAM" id="MobiDB-lite"/>
    </source>
</evidence>
<accession>A0A1F7IPS5</accession>
<feature type="domain" description="Large ribosomal subunit protein bL25 L25" evidence="7">
    <location>
        <begin position="17"/>
        <end position="102"/>
    </location>
</feature>
<dbReference type="InterPro" id="IPR020056">
    <property type="entry name" value="Rbsml_bL25/Gln-tRNA_synth_N"/>
</dbReference>
<dbReference type="Gene3D" id="2.40.240.10">
    <property type="entry name" value="Ribosomal Protein L25, Chain P"/>
    <property type="match status" value="1"/>
</dbReference>
<dbReference type="Pfam" id="PF14693">
    <property type="entry name" value="Ribosomal_TL5_C"/>
    <property type="match status" value="1"/>
</dbReference>
<dbReference type="Proteomes" id="UP000178040">
    <property type="component" value="Unassembled WGS sequence"/>
</dbReference>
<evidence type="ECO:0000259" key="8">
    <source>
        <dbReference type="Pfam" id="PF14693"/>
    </source>
</evidence>
<dbReference type="GO" id="GO:0008097">
    <property type="term" value="F:5S rRNA binding"/>
    <property type="evidence" value="ECO:0007669"/>
    <property type="project" value="InterPro"/>
</dbReference>
<dbReference type="GO" id="GO:0003735">
    <property type="term" value="F:structural constituent of ribosome"/>
    <property type="evidence" value="ECO:0007669"/>
    <property type="project" value="InterPro"/>
</dbReference>
<dbReference type="NCBIfam" id="TIGR00731">
    <property type="entry name" value="bL25_bact_ctc"/>
    <property type="match status" value="1"/>
</dbReference>
<gene>
    <name evidence="5" type="primary">rplY</name>
    <name evidence="5" type="synonym">ctc</name>
    <name evidence="9" type="ORF">A3B40_03380</name>
</gene>
<dbReference type="InterPro" id="IPR029751">
    <property type="entry name" value="Ribosomal_L25_dom"/>
</dbReference>
<keyword evidence="1 5" id="KW-0699">rRNA-binding</keyword>
<comment type="subunit">
    <text evidence="5">Part of the 50S ribosomal subunit; part of the 5S rRNA/L5/L18/L25 subcomplex. Contacts the 5S rRNA. Binds to the 5S rRNA independently of L5 and L18.</text>
</comment>
<feature type="domain" description="Large ribosomal subunit protein bL25 beta" evidence="8">
    <location>
        <begin position="110"/>
        <end position="194"/>
    </location>
</feature>
<dbReference type="EMBL" id="MGAI01000010">
    <property type="protein sequence ID" value="OGK45364.1"/>
    <property type="molecule type" value="Genomic_DNA"/>
</dbReference>
<dbReference type="AlphaFoldDB" id="A0A1F7IPS5"/>
<dbReference type="PANTHER" id="PTHR33284">
    <property type="entry name" value="RIBOSOMAL PROTEIN L25/GLN-TRNA SYNTHETASE, ANTI-CODON-BINDING DOMAIN-CONTAINING PROTEIN"/>
    <property type="match status" value="1"/>
</dbReference>
<dbReference type="GO" id="GO:0022625">
    <property type="term" value="C:cytosolic large ribosomal subunit"/>
    <property type="evidence" value="ECO:0007669"/>
    <property type="project" value="TreeGrafter"/>
</dbReference>
<feature type="compositionally biased region" description="Basic and acidic residues" evidence="6">
    <location>
        <begin position="234"/>
        <end position="254"/>
    </location>
</feature>
<evidence type="ECO:0000256" key="2">
    <source>
        <dbReference type="ARBA" id="ARBA00022884"/>
    </source>
</evidence>
<dbReference type="InterPro" id="IPR020057">
    <property type="entry name" value="Ribosomal_bL25_b-dom"/>
</dbReference>
<evidence type="ECO:0000313" key="9">
    <source>
        <dbReference type="EMBL" id="OGK45364.1"/>
    </source>
</evidence>
<dbReference type="PANTHER" id="PTHR33284:SF1">
    <property type="entry name" value="RIBOSOMAL PROTEIN L25_GLN-TRNA SYNTHETASE, ANTI-CODON-BINDING DOMAIN-CONTAINING PROTEIN"/>
    <property type="match status" value="1"/>
</dbReference>
<evidence type="ECO:0000256" key="5">
    <source>
        <dbReference type="HAMAP-Rule" id="MF_01334"/>
    </source>
</evidence>
<dbReference type="HAMAP" id="MF_01334">
    <property type="entry name" value="Ribosomal_bL25_CTC"/>
    <property type="match status" value="1"/>
</dbReference>
<dbReference type="GO" id="GO:0006412">
    <property type="term" value="P:translation"/>
    <property type="evidence" value="ECO:0007669"/>
    <property type="project" value="UniProtKB-UniRule"/>
</dbReference>
<keyword evidence="2 5" id="KW-0694">RNA-binding</keyword>
<dbReference type="Pfam" id="PF01386">
    <property type="entry name" value="Ribosomal_L25p"/>
    <property type="match status" value="1"/>
</dbReference>
<evidence type="ECO:0000256" key="1">
    <source>
        <dbReference type="ARBA" id="ARBA00022730"/>
    </source>
</evidence>
<comment type="similarity">
    <text evidence="5">Belongs to the bacterial ribosomal protein bL25 family. CTC subfamily.</text>
</comment>
<feature type="region of interest" description="Disordered" evidence="6">
    <location>
        <begin position="200"/>
        <end position="254"/>
    </location>
</feature>
<organism evidence="9 10">
    <name type="scientific">Candidatus Roizmanbacteria bacterium RIFCSPLOWO2_01_FULL_37_16</name>
    <dbReference type="NCBI Taxonomy" id="1802058"/>
    <lineage>
        <taxon>Bacteria</taxon>
        <taxon>Candidatus Roizmaniibacteriota</taxon>
    </lineage>
</organism>
<reference evidence="9 10" key="1">
    <citation type="journal article" date="2016" name="Nat. Commun.">
        <title>Thousands of microbial genomes shed light on interconnected biogeochemical processes in an aquifer system.</title>
        <authorList>
            <person name="Anantharaman K."/>
            <person name="Brown C.T."/>
            <person name="Hug L.A."/>
            <person name="Sharon I."/>
            <person name="Castelle C.J."/>
            <person name="Probst A.J."/>
            <person name="Thomas B.C."/>
            <person name="Singh A."/>
            <person name="Wilkins M.J."/>
            <person name="Karaoz U."/>
            <person name="Brodie E.L."/>
            <person name="Williams K.H."/>
            <person name="Hubbard S.S."/>
            <person name="Banfield J.F."/>
        </authorList>
    </citation>
    <scope>NUCLEOTIDE SEQUENCE [LARGE SCALE GENOMIC DNA]</scope>
</reference>